<evidence type="ECO:0000256" key="6">
    <source>
        <dbReference type="ARBA" id="ARBA00009541"/>
    </source>
</evidence>
<evidence type="ECO:0000256" key="3">
    <source>
        <dbReference type="ARBA" id="ARBA00001941"/>
    </source>
</evidence>
<dbReference type="GO" id="GO:0046872">
    <property type="term" value="F:metal ion binding"/>
    <property type="evidence" value="ECO:0007669"/>
    <property type="project" value="UniProtKB-UniRule"/>
</dbReference>
<feature type="binding site" evidence="10 13">
    <location>
        <position position="76"/>
    </location>
    <ligand>
        <name>a divalent metal cation</name>
        <dbReference type="ChEBI" id="CHEBI:60240"/>
    </ligand>
</feature>
<evidence type="ECO:0000256" key="2">
    <source>
        <dbReference type="ARBA" id="ARBA00001936"/>
    </source>
</evidence>
<dbReference type="SUPFAM" id="SSF51366">
    <property type="entry name" value="Ribulose-phoshate binding barrel"/>
    <property type="match status" value="1"/>
</dbReference>
<dbReference type="PIRSF" id="PIRSF001461">
    <property type="entry name" value="RPE"/>
    <property type="match status" value="1"/>
</dbReference>
<evidence type="ECO:0000256" key="5">
    <source>
        <dbReference type="ARBA" id="ARBA00001954"/>
    </source>
</evidence>
<gene>
    <name evidence="10 15" type="primary">rpe</name>
    <name evidence="15" type="ORF">GCM10011611_04550</name>
</gene>
<dbReference type="GO" id="GO:0006098">
    <property type="term" value="P:pentose-phosphate shunt"/>
    <property type="evidence" value="ECO:0007669"/>
    <property type="project" value="UniProtKB-UniRule"/>
</dbReference>
<dbReference type="GO" id="GO:0019323">
    <property type="term" value="P:pentose catabolic process"/>
    <property type="evidence" value="ECO:0007669"/>
    <property type="project" value="UniProtKB-UniRule"/>
</dbReference>
<dbReference type="EMBL" id="BMJQ01000001">
    <property type="protein sequence ID" value="GGF02136.1"/>
    <property type="molecule type" value="Genomic_DNA"/>
</dbReference>
<keyword evidence="16" id="KW-1185">Reference proteome</keyword>
<evidence type="ECO:0000256" key="1">
    <source>
        <dbReference type="ARBA" id="ARBA00001782"/>
    </source>
</evidence>
<keyword evidence="8 10" id="KW-0479">Metal-binding</keyword>
<comment type="cofactor">
    <cofactor evidence="10 13">
        <name>a divalent metal cation</name>
        <dbReference type="ChEBI" id="CHEBI:60240"/>
    </cofactor>
    <text evidence="10 13">Binds 1 divalent metal cation per subunit.</text>
</comment>
<evidence type="ECO:0000256" key="9">
    <source>
        <dbReference type="ARBA" id="ARBA00023235"/>
    </source>
</evidence>
<keyword evidence="13" id="KW-0170">Cobalt</keyword>
<feature type="binding site" evidence="10 13">
    <location>
        <position position="187"/>
    </location>
    <ligand>
        <name>a divalent metal cation</name>
        <dbReference type="ChEBI" id="CHEBI:60240"/>
    </ligand>
</feature>
<protein>
    <recommendedName>
        <fullName evidence="7 10">Ribulose-phosphate 3-epimerase</fullName>
        <ecNumber evidence="7 10">5.1.3.1</ecNumber>
    </recommendedName>
</protein>
<evidence type="ECO:0000256" key="8">
    <source>
        <dbReference type="ARBA" id="ARBA00022723"/>
    </source>
</evidence>
<dbReference type="CDD" id="cd00429">
    <property type="entry name" value="RPE"/>
    <property type="match status" value="1"/>
</dbReference>
<feature type="binding site" evidence="14">
    <location>
        <position position="189"/>
    </location>
    <ligand>
        <name>substrate</name>
    </ligand>
</feature>
<evidence type="ECO:0000313" key="16">
    <source>
        <dbReference type="Proteomes" id="UP000646365"/>
    </source>
</evidence>
<comment type="catalytic activity">
    <reaction evidence="1 10 11">
        <text>D-ribulose 5-phosphate = D-xylulose 5-phosphate</text>
        <dbReference type="Rhea" id="RHEA:13677"/>
        <dbReference type="ChEBI" id="CHEBI:57737"/>
        <dbReference type="ChEBI" id="CHEBI:58121"/>
        <dbReference type="EC" id="5.1.3.1"/>
    </reaction>
</comment>
<feature type="active site" description="Proton donor" evidence="10 12">
    <location>
        <position position="187"/>
    </location>
</feature>
<dbReference type="Gene3D" id="3.20.20.70">
    <property type="entry name" value="Aldolase class I"/>
    <property type="match status" value="1"/>
</dbReference>
<dbReference type="PROSITE" id="PS01086">
    <property type="entry name" value="RIBUL_P_3_EPIMER_2"/>
    <property type="match status" value="1"/>
</dbReference>
<keyword evidence="9 10" id="KW-0413">Isomerase</keyword>
<comment type="pathway">
    <text evidence="10">Carbohydrate degradation.</text>
</comment>
<evidence type="ECO:0000256" key="10">
    <source>
        <dbReference type="HAMAP-Rule" id="MF_02227"/>
    </source>
</evidence>
<keyword evidence="10 11" id="KW-0119">Carbohydrate metabolism</keyword>
<accession>A0A8J2YPN3</accession>
<dbReference type="InterPro" id="IPR026019">
    <property type="entry name" value="Ribul_P_3_epim"/>
</dbReference>
<dbReference type="HAMAP" id="MF_02227">
    <property type="entry name" value="RPE"/>
    <property type="match status" value="1"/>
</dbReference>
<dbReference type="FunFam" id="3.20.20.70:FF:000004">
    <property type="entry name" value="Ribulose-phosphate 3-epimerase"/>
    <property type="match status" value="1"/>
</dbReference>
<dbReference type="GO" id="GO:0004750">
    <property type="term" value="F:D-ribulose-phosphate 3-epimerase activity"/>
    <property type="evidence" value="ECO:0007669"/>
    <property type="project" value="UniProtKB-UniRule"/>
</dbReference>
<evidence type="ECO:0000256" key="11">
    <source>
        <dbReference type="PIRNR" id="PIRNR001461"/>
    </source>
</evidence>
<comment type="similarity">
    <text evidence="6 10 11">Belongs to the ribulose-phosphate 3-epimerase family.</text>
</comment>
<dbReference type="PANTHER" id="PTHR11749">
    <property type="entry name" value="RIBULOSE-5-PHOSPHATE-3-EPIMERASE"/>
    <property type="match status" value="1"/>
</dbReference>
<comment type="cofactor">
    <cofactor evidence="2">
        <name>Mn(2+)</name>
        <dbReference type="ChEBI" id="CHEBI:29035"/>
    </cofactor>
</comment>
<feature type="binding site" evidence="10 14">
    <location>
        <position position="76"/>
    </location>
    <ligand>
        <name>substrate</name>
    </ligand>
</feature>
<dbReference type="Pfam" id="PF00834">
    <property type="entry name" value="Ribul_P_3_epim"/>
    <property type="match status" value="1"/>
</dbReference>
<feature type="binding site" evidence="10 14">
    <location>
        <begin position="154"/>
        <end position="157"/>
    </location>
    <ligand>
        <name>substrate</name>
    </ligand>
</feature>
<comment type="function">
    <text evidence="10">Catalyzes the reversible epimerization of D-ribulose 5-phosphate to D-xylulose 5-phosphate.</text>
</comment>
<comment type="caution">
    <text evidence="15">The sequence shown here is derived from an EMBL/GenBank/DDBJ whole genome shotgun (WGS) entry which is preliminary data.</text>
</comment>
<dbReference type="InterPro" id="IPR011060">
    <property type="entry name" value="RibuloseP-bd_barrel"/>
</dbReference>
<comment type="caution">
    <text evidence="10">Lacks conserved residue(s) required for the propagation of feature annotation.</text>
</comment>
<evidence type="ECO:0000256" key="13">
    <source>
        <dbReference type="PIRSR" id="PIRSR001461-2"/>
    </source>
</evidence>
<evidence type="ECO:0000313" key="15">
    <source>
        <dbReference type="EMBL" id="GGF02136.1"/>
    </source>
</evidence>
<sequence length="231" mass="24424">MSIANPARPDRPVVVAPSILSADFLRLGDEIRAVDAAGADWIHVDVMDGRFVPNITIGPLVVEAARRATQKPLDVHLMIVEPEKYVADFAKAGADHILVHAETSATTHLHRVLGQIRDLGKKAGAVLNPATPADALDYVLPLCDVILVMSVNPGFGGQKFIHDVVPKIAKLRQMANDRGLAPWIEVDGGINAETAPKVIAAGADALVAGAFVYGSKDYARAIGALRPTVAV</sequence>
<dbReference type="NCBIfam" id="NF004076">
    <property type="entry name" value="PRK05581.1-4"/>
    <property type="match status" value="1"/>
</dbReference>
<keyword evidence="13" id="KW-0464">Manganese</keyword>
<reference evidence="15" key="1">
    <citation type="journal article" date="2014" name="Int. J. Syst. Evol. Microbiol.">
        <title>Complete genome sequence of Corynebacterium casei LMG S-19264T (=DSM 44701T), isolated from a smear-ripened cheese.</title>
        <authorList>
            <consortium name="US DOE Joint Genome Institute (JGI-PGF)"/>
            <person name="Walter F."/>
            <person name="Albersmeier A."/>
            <person name="Kalinowski J."/>
            <person name="Ruckert C."/>
        </authorList>
    </citation>
    <scope>NUCLEOTIDE SEQUENCE</scope>
    <source>
        <strain evidence="15">CGMCC 1.15725</strain>
    </source>
</reference>
<dbReference type="InterPro" id="IPR013785">
    <property type="entry name" value="Aldolase_TIM"/>
</dbReference>
<evidence type="ECO:0000256" key="14">
    <source>
        <dbReference type="PIRSR" id="PIRSR001461-3"/>
    </source>
</evidence>
<comment type="cofactor">
    <cofactor evidence="5">
        <name>Fe(2+)</name>
        <dbReference type="ChEBI" id="CHEBI:29033"/>
    </cofactor>
</comment>
<evidence type="ECO:0000256" key="4">
    <source>
        <dbReference type="ARBA" id="ARBA00001947"/>
    </source>
</evidence>
<evidence type="ECO:0000256" key="12">
    <source>
        <dbReference type="PIRSR" id="PIRSR001461-1"/>
    </source>
</evidence>
<feature type="binding site" evidence="10">
    <location>
        <begin position="187"/>
        <end position="189"/>
    </location>
    <ligand>
        <name>substrate</name>
    </ligand>
</feature>
<comment type="cofactor">
    <cofactor evidence="4">
        <name>Zn(2+)</name>
        <dbReference type="ChEBI" id="CHEBI:29105"/>
    </cofactor>
</comment>
<feature type="binding site" evidence="10 13">
    <location>
        <position position="43"/>
    </location>
    <ligand>
        <name>a divalent metal cation</name>
        <dbReference type="ChEBI" id="CHEBI:60240"/>
    </ligand>
</feature>
<dbReference type="GO" id="GO:0005737">
    <property type="term" value="C:cytoplasm"/>
    <property type="evidence" value="ECO:0007669"/>
    <property type="project" value="UniProtKB-ARBA"/>
</dbReference>
<comment type="cofactor">
    <cofactor evidence="3">
        <name>Co(2+)</name>
        <dbReference type="ChEBI" id="CHEBI:48828"/>
    </cofactor>
</comment>
<dbReference type="RefSeq" id="WP_189041998.1">
    <property type="nucleotide sequence ID" value="NZ_BMJQ01000001.1"/>
</dbReference>
<dbReference type="Proteomes" id="UP000646365">
    <property type="component" value="Unassembled WGS sequence"/>
</dbReference>
<dbReference type="PROSITE" id="PS01085">
    <property type="entry name" value="RIBUL_P_3_EPIMER_1"/>
    <property type="match status" value="1"/>
</dbReference>
<dbReference type="InterPro" id="IPR000056">
    <property type="entry name" value="Ribul_P_3_epim-like"/>
</dbReference>
<name>A0A8J2YPN3_9PROT</name>
<dbReference type="AlphaFoldDB" id="A0A8J2YPN3"/>
<evidence type="ECO:0000256" key="7">
    <source>
        <dbReference type="ARBA" id="ARBA00013188"/>
    </source>
</evidence>
<organism evidence="15 16">
    <name type="scientific">Aliidongia dinghuensis</name>
    <dbReference type="NCBI Taxonomy" id="1867774"/>
    <lineage>
        <taxon>Bacteria</taxon>
        <taxon>Pseudomonadati</taxon>
        <taxon>Pseudomonadota</taxon>
        <taxon>Alphaproteobacteria</taxon>
        <taxon>Rhodospirillales</taxon>
        <taxon>Dongiaceae</taxon>
        <taxon>Aliidongia</taxon>
    </lineage>
</organism>
<feature type="active site" description="Proton acceptor" evidence="10 12">
    <location>
        <position position="45"/>
    </location>
</feature>
<dbReference type="NCBIfam" id="TIGR01163">
    <property type="entry name" value="rpe"/>
    <property type="match status" value="1"/>
</dbReference>
<keyword evidence="13" id="KW-0862">Zinc</keyword>
<feature type="binding site" evidence="10 14">
    <location>
        <position position="18"/>
    </location>
    <ligand>
        <name>substrate</name>
    </ligand>
</feature>
<reference evidence="15" key="2">
    <citation type="submission" date="2020-09" db="EMBL/GenBank/DDBJ databases">
        <authorList>
            <person name="Sun Q."/>
            <person name="Zhou Y."/>
        </authorList>
    </citation>
    <scope>NUCLEOTIDE SEQUENCE</scope>
    <source>
        <strain evidence="15">CGMCC 1.15725</strain>
    </source>
</reference>
<dbReference type="EC" id="5.1.3.1" evidence="7 10"/>
<proteinExistence type="inferred from homology"/>
<feature type="binding site" evidence="10 13">
    <location>
        <position position="45"/>
    </location>
    <ligand>
        <name>a divalent metal cation</name>
        <dbReference type="ChEBI" id="CHEBI:60240"/>
    </ligand>
</feature>